<dbReference type="EMBL" id="SNRW01019984">
    <property type="protein sequence ID" value="KAA6365866.1"/>
    <property type="molecule type" value="Genomic_DNA"/>
</dbReference>
<evidence type="ECO:0000313" key="2">
    <source>
        <dbReference type="EMBL" id="KAA6365866.1"/>
    </source>
</evidence>
<feature type="non-terminal residue" evidence="2">
    <location>
        <position position="1"/>
    </location>
</feature>
<protein>
    <submittedName>
        <fullName evidence="2">Uncharacterized protein</fullName>
    </submittedName>
</protein>
<keyword evidence="1" id="KW-1133">Transmembrane helix</keyword>
<evidence type="ECO:0000256" key="1">
    <source>
        <dbReference type="SAM" id="Phobius"/>
    </source>
</evidence>
<name>A0A5J4U4Z9_9EUKA</name>
<feature type="transmembrane region" description="Helical" evidence="1">
    <location>
        <begin position="59"/>
        <end position="79"/>
    </location>
</feature>
<evidence type="ECO:0000313" key="3">
    <source>
        <dbReference type="Proteomes" id="UP000324800"/>
    </source>
</evidence>
<sequence length="83" mass="9317">VLQIDLSLNLTPLSVRFLAPLVTVLAIVQLETNLQLLILDFSDSSTVEEFFSVQLSDSFWSQIALAIPVWLILVVSPTVKRYK</sequence>
<proteinExistence type="predicted"/>
<keyword evidence="1" id="KW-0812">Transmembrane</keyword>
<organism evidence="2 3">
    <name type="scientific">Streblomastix strix</name>
    <dbReference type="NCBI Taxonomy" id="222440"/>
    <lineage>
        <taxon>Eukaryota</taxon>
        <taxon>Metamonada</taxon>
        <taxon>Preaxostyla</taxon>
        <taxon>Oxymonadida</taxon>
        <taxon>Streblomastigidae</taxon>
        <taxon>Streblomastix</taxon>
    </lineage>
</organism>
<dbReference type="AlphaFoldDB" id="A0A5J4U4Z9"/>
<gene>
    <name evidence="2" type="ORF">EZS28_038605</name>
</gene>
<dbReference type="Proteomes" id="UP000324800">
    <property type="component" value="Unassembled WGS sequence"/>
</dbReference>
<accession>A0A5J4U4Z9</accession>
<reference evidence="2 3" key="1">
    <citation type="submission" date="2019-03" db="EMBL/GenBank/DDBJ databases">
        <title>Single cell metagenomics reveals metabolic interactions within the superorganism composed of flagellate Streblomastix strix and complex community of Bacteroidetes bacteria on its surface.</title>
        <authorList>
            <person name="Treitli S.C."/>
            <person name="Kolisko M."/>
            <person name="Husnik F."/>
            <person name="Keeling P."/>
            <person name="Hampl V."/>
        </authorList>
    </citation>
    <scope>NUCLEOTIDE SEQUENCE [LARGE SCALE GENOMIC DNA]</scope>
    <source>
        <strain evidence="2">ST1C</strain>
    </source>
</reference>
<feature type="transmembrane region" description="Helical" evidence="1">
    <location>
        <begin position="17"/>
        <end position="39"/>
    </location>
</feature>
<comment type="caution">
    <text evidence="2">The sequence shown here is derived from an EMBL/GenBank/DDBJ whole genome shotgun (WGS) entry which is preliminary data.</text>
</comment>
<keyword evidence="1" id="KW-0472">Membrane</keyword>